<evidence type="ECO:0000259" key="11">
    <source>
        <dbReference type="Pfam" id="PF00483"/>
    </source>
</evidence>
<dbReference type="CDD" id="cd04181">
    <property type="entry name" value="NTP_transferase"/>
    <property type="match status" value="1"/>
</dbReference>
<dbReference type="InterPro" id="IPR056729">
    <property type="entry name" value="GMPPB_C"/>
</dbReference>
<sequence length="401" mass="44472">MKVKQAVIMAAGLGKRLRPLTLTRPKVLLKAGNKSIIEHNLEQLEGLIKEVIIVVGYKRDMVEEAVKNLDTNLNIKFLVQQEQKGTADALKICETMLDEMFLVMNGDDFYAKEDIKSLLALKSPGILVKEVEQPQNFGIVNTEKGLVREIEEKPSEPKSNLANTGCYVLPKEVFSFEISESSRKELEIVEYINKLCKKEDVSVAEVKEYWFPIVYPWSLLKANEYFVNNIEDSVIKGEIEKNVTIKGNIILEEGAVIKSGTYIEGNAIIGKNSAIGPNALLRKRGGVSIGDNCKIGFSCEIINTIVMDNSKIPHLSYVGDSIIGSNCNFGAGSIVANLRHDRQNIKVEINGKLVDTGLRKFGAIVADNCKLGIKTVIYPGRVLWPNTTTLPGEIISKNKYQ</sequence>
<evidence type="ECO:0000256" key="6">
    <source>
        <dbReference type="ARBA" id="ARBA00022695"/>
    </source>
</evidence>
<dbReference type="SUPFAM" id="SSF51161">
    <property type="entry name" value="Trimeric LpxA-like enzymes"/>
    <property type="match status" value="1"/>
</dbReference>
<dbReference type="EMBL" id="QMWP01000004">
    <property type="protein sequence ID" value="RLG71221.1"/>
    <property type="molecule type" value="Genomic_DNA"/>
</dbReference>
<comment type="pathway">
    <text evidence="1">Nucleotide-sugar biosynthesis; UDP-N-acetyl-alpha-D-glucosamine biosynthesis; N-acetyl-alpha-D-glucosamine 1-phosphate from alpha-D-glucosamine 6-phosphate (route II): step 2/2.</text>
</comment>
<dbReference type="NCBIfam" id="TIGR03992">
    <property type="entry name" value="Arch_glmU"/>
    <property type="match status" value="1"/>
</dbReference>
<evidence type="ECO:0000256" key="1">
    <source>
        <dbReference type="ARBA" id="ARBA00005166"/>
    </source>
</evidence>
<dbReference type="Pfam" id="PF00483">
    <property type="entry name" value="NTP_transferase"/>
    <property type="match status" value="1"/>
</dbReference>
<comment type="similarity">
    <text evidence="3">In the C-terminal section; belongs to the transferase hexapeptide repeat family.</text>
</comment>
<dbReference type="UniPathway" id="UPA00113">
    <property type="reaction ID" value="UER00532"/>
</dbReference>
<dbReference type="SUPFAM" id="SSF53448">
    <property type="entry name" value="Nucleotide-diphospho-sugar transferases"/>
    <property type="match status" value="1"/>
</dbReference>
<evidence type="ECO:0000256" key="7">
    <source>
        <dbReference type="ARBA" id="ARBA00023268"/>
    </source>
</evidence>
<dbReference type="PANTHER" id="PTHR43584:SF8">
    <property type="entry name" value="N-ACETYLMURAMATE ALPHA-1-PHOSPHATE URIDYLYLTRANSFERASE"/>
    <property type="match status" value="1"/>
</dbReference>
<comment type="catalytic activity">
    <reaction evidence="9">
        <text>alpha-D-glucosamine 1-phosphate + acetyl-CoA = N-acetyl-alpha-D-glucosamine 1-phosphate + CoA + H(+)</text>
        <dbReference type="Rhea" id="RHEA:13725"/>
        <dbReference type="ChEBI" id="CHEBI:15378"/>
        <dbReference type="ChEBI" id="CHEBI:57287"/>
        <dbReference type="ChEBI" id="CHEBI:57288"/>
        <dbReference type="ChEBI" id="CHEBI:57776"/>
        <dbReference type="ChEBI" id="CHEBI:58516"/>
        <dbReference type="EC" id="2.3.1.157"/>
    </reaction>
</comment>
<keyword evidence="5 13" id="KW-0808">Transferase</keyword>
<evidence type="ECO:0000256" key="4">
    <source>
        <dbReference type="ARBA" id="ARBA00007947"/>
    </source>
</evidence>
<feature type="domain" description="Mannose-1-phosphate guanyltransferase C-terminal" evidence="12">
    <location>
        <begin position="287"/>
        <end position="382"/>
    </location>
</feature>
<comment type="similarity">
    <text evidence="4">In the N-terminal section; belongs to the N-acetylglucosamine-1-phosphate uridyltransferase family.</text>
</comment>
<dbReference type="Pfam" id="PF25087">
    <property type="entry name" value="GMPPB_C"/>
    <property type="match status" value="1"/>
</dbReference>
<dbReference type="CDD" id="cd05636">
    <property type="entry name" value="LbH_G1P_TT_C_like"/>
    <property type="match status" value="1"/>
</dbReference>
<dbReference type="Proteomes" id="UP000278031">
    <property type="component" value="Unassembled WGS sequence"/>
</dbReference>
<dbReference type="AlphaFoldDB" id="A0A497JL76"/>
<dbReference type="InterPro" id="IPR023915">
    <property type="entry name" value="Bifunctiontional_GlmU_arc-type"/>
</dbReference>
<comment type="caution">
    <text evidence="13">The sequence shown here is derived from an EMBL/GenBank/DDBJ whole genome shotgun (WGS) entry which is preliminary data.</text>
</comment>
<dbReference type="PANTHER" id="PTHR43584">
    <property type="entry name" value="NUCLEOTIDYL TRANSFERASE"/>
    <property type="match status" value="1"/>
</dbReference>
<dbReference type="GO" id="GO:0006048">
    <property type="term" value="P:UDP-N-acetylglucosamine biosynthetic process"/>
    <property type="evidence" value="ECO:0007669"/>
    <property type="project" value="UniProtKB-UniPathway"/>
</dbReference>
<gene>
    <name evidence="13" type="ORF">DRO04_00245</name>
</gene>
<keyword evidence="6" id="KW-0548">Nucleotidyltransferase</keyword>
<evidence type="ECO:0000256" key="3">
    <source>
        <dbReference type="ARBA" id="ARBA00007707"/>
    </source>
</evidence>
<dbReference type="Pfam" id="PF00132">
    <property type="entry name" value="Hexapep"/>
    <property type="match status" value="1"/>
</dbReference>
<evidence type="ECO:0000313" key="13">
    <source>
        <dbReference type="EMBL" id="RLG71221.1"/>
    </source>
</evidence>
<feature type="domain" description="Nucleotidyl transferase" evidence="11">
    <location>
        <begin position="6"/>
        <end position="224"/>
    </location>
</feature>
<evidence type="ECO:0000313" key="14">
    <source>
        <dbReference type="Proteomes" id="UP000278031"/>
    </source>
</evidence>
<dbReference type="InterPro" id="IPR005835">
    <property type="entry name" value="NTP_transferase_dom"/>
</dbReference>
<evidence type="ECO:0000256" key="2">
    <source>
        <dbReference type="ARBA" id="ARBA00005208"/>
    </source>
</evidence>
<dbReference type="InterPro" id="IPR050065">
    <property type="entry name" value="GlmU-like"/>
</dbReference>
<keyword evidence="7" id="KW-0511">Multifunctional enzyme</keyword>
<evidence type="ECO:0000256" key="8">
    <source>
        <dbReference type="ARBA" id="ARBA00023315"/>
    </source>
</evidence>
<name>A0A497JL76_9ARCH</name>
<comment type="pathway">
    <text evidence="2">Nucleotide-sugar biosynthesis; UDP-N-acetyl-alpha-D-glucosamine biosynthesis; UDP-N-acetyl-alpha-D-glucosamine from N-acetyl-alpha-D-glucosamine 1-phosphate: step 1/1.</text>
</comment>
<keyword evidence="8" id="KW-0012">Acyltransferase</keyword>
<proteinExistence type="inferred from homology"/>
<dbReference type="Gene3D" id="3.90.550.10">
    <property type="entry name" value="Spore Coat Polysaccharide Biosynthesis Protein SpsA, Chain A"/>
    <property type="match status" value="1"/>
</dbReference>
<evidence type="ECO:0000256" key="5">
    <source>
        <dbReference type="ARBA" id="ARBA00022679"/>
    </source>
</evidence>
<reference evidence="13 14" key="1">
    <citation type="submission" date="2018-06" db="EMBL/GenBank/DDBJ databases">
        <title>Extensive metabolic versatility and redundancy in microbially diverse, dynamic hydrothermal sediments.</title>
        <authorList>
            <person name="Dombrowski N."/>
            <person name="Teske A."/>
            <person name="Baker B.J."/>
        </authorList>
    </citation>
    <scope>NUCLEOTIDE SEQUENCE [LARGE SCALE GENOMIC DNA]</scope>
    <source>
        <strain evidence="13">B51_G17</strain>
    </source>
</reference>
<accession>A0A497JL76</accession>
<evidence type="ECO:0000256" key="9">
    <source>
        <dbReference type="ARBA" id="ARBA00048247"/>
    </source>
</evidence>
<dbReference type="InterPro" id="IPR001451">
    <property type="entry name" value="Hexapep"/>
</dbReference>
<protein>
    <submittedName>
        <fullName evidence="13">Glucose-1-phosphate thymidylyltransferase</fullName>
    </submittedName>
</protein>
<dbReference type="GO" id="GO:0019134">
    <property type="term" value="F:glucosamine-1-phosphate N-acetyltransferase activity"/>
    <property type="evidence" value="ECO:0007669"/>
    <property type="project" value="UniProtKB-EC"/>
</dbReference>
<organism evidence="13 14">
    <name type="scientific">Candidatus Iainarchaeum sp</name>
    <dbReference type="NCBI Taxonomy" id="3101447"/>
    <lineage>
        <taxon>Archaea</taxon>
        <taxon>Candidatus Iainarchaeota</taxon>
        <taxon>Candidatus Iainarchaeia</taxon>
        <taxon>Candidatus Iainarchaeales</taxon>
        <taxon>Candidatus Iainarchaeaceae</taxon>
        <taxon>Candidatus Iainarchaeum</taxon>
    </lineage>
</organism>
<comment type="catalytic activity">
    <reaction evidence="10">
        <text>N-acetyl-alpha-D-glucosamine 1-phosphate + UTP + H(+) = UDP-N-acetyl-alpha-D-glucosamine + diphosphate</text>
        <dbReference type="Rhea" id="RHEA:13509"/>
        <dbReference type="ChEBI" id="CHEBI:15378"/>
        <dbReference type="ChEBI" id="CHEBI:33019"/>
        <dbReference type="ChEBI" id="CHEBI:46398"/>
        <dbReference type="ChEBI" id="CHEBI:57705"/>
        <dbReference type="ChEBI" id="CHEBI:57776"/>
        <dbReference type="EC" id="2.7.7.23"/>
    </reaction>
</comment>
<dbReference type="InterPro" id="IPR029044">
    <property type="entry name" value="Nucleotide-diphossugar_trans"/>
</dbReference>
<dbReference type="Gene3D" id="2.160.10.10">
    <property type="entry name" value="Hexapeptide repeat proteins"/>
    <property type="match status" value="1"/>
</dbReference>
<evidence type="ECO:0000259" key="12">
    <source>
        <dbReference type="Pfam" id="PF25087"/>
    </source>
</evidence>
<evidence type="ECO:0000256" key="10">
    <source>
        <dbReference type="ARBA" id="ARBA00048493"/>
    </source>
</evidence>
<dbReference type="GO" id="GO:0003977">
    <property type="term" value="F:UDP-N-acetylglucosamine diphosphorylase activity"/>
    <property type="evidence" value="ECO:0007669"/>
    <property type="project" value="UniProtKB-EC"/>
</dbReference>
<dbReference type="InterPro" id="IPR011004">
    <property type="entry name" value="Trimer_LpxA-like_sf"/>
</dbReference>